<dbReference type="EMBL" id="CP146670">
    <property type="protein sequence ID" value="WWX73773.1"/>
    <property type="molecule type" value="Genomic_DNA"/>
</dbReference>
<dbReference type="Pfam" id="PF23939">
    <property type="entry name" value="DUF7274"/>
    <property type="match status" value="1"/>
</dbReference>
<dbReference type="EMBL" id="UGAB01000002">
    <property type="protein sequence ID" value="STF46298.1"/>
    <property type="molecule type" value="Genomic_DNA"/>
</dbReference>
<feature type="domain" description="DUF7274" evidence="1">
    <location>
        <begin position="2"/>
        <end position="64"/>
    </location>
</feature>
<accession>A0A376LPT9</accession>
<evidence type="ECO:0000313" key="3">
    <source>
        <dbReference type="EMBL" id="WWX73773.1"/>
    </source>
</evidence>
<organism evidence="2 4">
    <name type="scientific">Escherichia coli</name>
    <dbReference type="NCBI Taxonomy" id="562"/>
    <lineage>
        <taxon>Bacteria</taxon>
        <taxon>Pseudomonadati</taxon>
        <taxon>Pseudomonadota</taxon>
        <taxon>Gammaproteobacteria</taxon>
        <taxon>Enterobacterales</taxon>
        <taxon>Enterobacteriaceae</taxon>
        <taxon>Escherichia</taxon>
    </lineage>
</organism>
<evidence type="ECO:0000259" key="1">
    <source>
        <dbReference type="Pfam" id="PF23939"/>
    </source>
</evidence>
<dbReference type="InterPro" id="IPR055698">
    <property type="entry name" value="DUF7274"/>
</dbReference>
<gene>
    <name evidence="2" type="ORF">NCTC7928_07100</name>
    <name evidence="3" type="ORF">V9Z47_12575</name>
</gene>
<reference evidence="3" key="2">
    <citation type="submission" date="2024-03" db="EMBL/GenBank/DDBJ databases">
        <title>Epithelial relay of microbial signals coordinates intestinal macrophage supported barrier repair.</title>
        <authorList>
            <person name="Tsai M.T."/>
        </authorList>
    </citation>
    <scope>NUCLEOTIDE SEQUENCE</scope>
    <source>
        <strain evidence="3">MS 21-1</strain>
    </source>
</reference>
<proteinExistence type="predicted"/>
<dbReference type="RefSeq" id="WP_000875807.1">
    <property type="nucleotide sequence ID" value="NZ_CAJZOM010000010.1"/>
</dbReference>
<dbReference type="Proteomes" id="UP001383096">
    <property type="component" value="Chromosome"/>
</dbReference>
<dbReference type="Proteomes" id="UP000254877">
    <property type="component" value="Unassembled WGS sequence"/>
</dbReference>
<evidence type="ECO:0000313" key="2">
    <source>
        <dbReference type="EMBL" id="STF46298.1"/>
    </source>
</evidence>
<dbReference type="AlphaFoldDB" id="A0A376LPT9"/>
<reference evidence="2 4" key="1">
    <citation type="submission" date="2018-06" db="EMBL/GenBank/DDBJ databases">
        <authorList>
            <consortium name="Pathogen Informatics"/>
            <person name="Doyle S."/>
        </authorList>
    </citation>
    <scope>NUCLEOTIDE SEQUENCE [LARGE SCALE GENOMIC DNA]</scope>
    <source>
        <strain evidence="2 4">NCTC7928</strain>
    </source>
</reference>
<name>A0A376LPT9_ECOLX</name>
<protein>
    <recommendedName>
        <fullName evidence="1">DUF7274 domain-containing protein</fullName>
    </recommendedName>
</protein>
<evidence type="ECO:0000313" key="4">
    <source>
        <dbReference type="Proteomes" id="UP000254877"/>
    </source>
</evidence>
<sequence length="67" mass="8081">MKYKRYKEWKIPEAATKAAPGNFSGVYFYMEGKWYFGSRPDHYYQEICKPHVWDIKERVKDGVIDEV</sequence>